<dbReference type="InterPro" id="IPR050472">
    <property type="entry name" value="Anth_synth/Amidotransfase"/>
</dbReference>
<protein>
    <submittedName>
        <fullName evidence="3">Anthranilate synthase component II</fullName>
        <ecNumber evidence="3">4.1.3.27</ecNumber>
    </submittedName>
</protein>
<reference evidence="3 4" key="1">
    <citation type="submission" date="2015-01" db="EMBL/GenBank/DDBJ databases">
        <title>Draft genome sequences of the supercritical CO2 tolerant bacteria Bacillus subterraneus MITOT1 and Bacillus cereus MIT0214.</title>
        <authorList>
            <person name="Peet K.C."/>
            <person name="Thompson J.R."/>
        </authorList>
    </citation>
    <scope>NUCLEOTIDE SEQUENCE [LARGE SCALE GENOMIC DNA]</scope>
    <source>
        <strain evidence="3 4">MITOT1</strain>
    </source>
</reference>
<proteinExistence type="predicted"/>
<dbReference type="OrthoDB" id="9804328at2"/>
<dbReference type="InterPro" id="IPR029062">
    <property type="entry name" value="Class_I_gatase-like"/>
</dbReference>
<dbReference type="EC" id="4.1.3.27" evidence="3"/>
<keyword evidence="1" id="KW-0315">Glutamine amidotransferase</keyword>
<dbReference type="GO" id="GO:0000162">
    <property type="term" value="P:L-tryptophan biosynthetic process"/>
    <property type="evidence" value="ECO:0007669"/>
    <property type="project" value="TreeGrafter"/>
</dbReference>
<dbReference type="PATRIC" id="fig|285983.3.peg.3687"/>
<dbReference type="PANTHER" id="PTHR43418">
    <property type="entry name" value="MULTIFUNCTIONAL TRYPTOPHAN BIOSYNTHESIS PROTEIN-RELATED"/>
    <property type="match status" value="1"/>
</dbReference>
<dbReference type="GO" id="GO:0005829">
    <property type="term" value="C:cytosol"/>
    <property type="evidence" value="ECO:0007669"/>
    <property type="project" value="TreeGrafter"/>
</dbReference>
<evidence type="ECO:0000313" key="4">
    <source>
        <dbReference type="Proteomes" id="UP000032512"/>
    </source>
</evidence>
<comment type="caution">
    <text evidence="3">The sequence shown here is derived from an EMBL/GenBank/DDBJ whole genome shotgun (WGS) entry which is preliminary data.</text>
</comment>
<dbReference type="EMBL" id="JXIQ01000031">
    <property type="protein sequence ID" value="KIY22929.1"/>
    <property type="molecule type" value="Genomic_DNA"/>
</dbReference>
<dbReference type="Gene3D" id="3.40.50.880">
    <property type="match status" value="1"/>
</dbReference>
<evidence type="ECO:0000256" key="1">
    <source>
        <dbReference type="ARBA" id="ARBA00022962"/>
    </source>
</evidence>
<accession>A0A0D6ZAV0</accession>
<dbReference type="CDD" id="cd01743">
    <property type="entry name" value="GATase1_Anthranilate_Synthase"/>
    <property type="match status" value="1"/>
</dbReference>
<dbReference type="NCBIfam" id="TIGR00566">
    <property type="entry name" value="trpG_papA"/>
    <property type="match status" value="1"/>
</dbReference>
<dbReference type="PRINTS" id="PR00099">
    <property type="entry name" value="CPSGATASE"/>
</dbReference>
<dbReference type="SUPFAM" id="SSF52317">
    <property type="entry name" value="Class I glutamine amidotransferase-like"/>
    <property type="match status" value="1"/>
</dbReference>
<evidence type="ECO:0000313" key="3">
    <source>
        <dbReference type="EMBL" id="KIY22929.1"/>
    </source>
</evidence>
<dbReference type="PRINTS" id="PR00097">
    <property type="entry name" value="ANTSNTHASEII"/>
</dbReference>
<dbReference type="Pfam" id="PF00117">
    <property type="entry name" value="GATase"/>
    <property type="match status" value="1"/>
</dbReference>
<dbReference type="NCBIfam" id="NF005799">
    <property type="entry name" value="PRK07649.1"/>
    <property type="match status" value="1"/>
</dbReference>
<name>A0A0D6ZAV0_9BACI</name>
<dbReference type="Proteomes" id="UP000032512">
    <property type="component" value="Unassembled WGS sequence"/>
</dbReference>
<keyword evidence="4" id="KW-1185">Reference proteome</keyword>
<dbReference type="InterPro" id="IPR017926">
    <property type="entry name" value="GATASE"/>
</dbReference>
<dbReference type="PROSITE" id="PS51273">
    <property type="entry name" value="GATASE_TYPE_1"/>
    <property type="match status" value="1"/>
</dbReference>
<sequence length="196" mass="21787">MILMIDNYDSFTYNLVQYLGEMGEKLKVIRNDQASIQEIAEMDPEFLMISPGPCSPNEAGISLEAIKNFAGKTPVFGVCLGHQSIAQVFGGDIVRADRLMHGKTSMVYHDGKTIFEGVENPFPAARYHSLLVKNETLPDCLEVSAWTAEGEIMAIRHKTLAVEGVQFHPESILTAPGKQLLRNFLSHYHATKEVCF</sequence>
<dbReference type="FunFam" id="3.40.50.880:FF:000003">
    <property type="entry name" value="Anthranilate synthase component II"/>
    <property type="match status" value="1"/>
</dbReference>
<organism evidence="3 4">
    <name type="scientific">Mesobacillus subterraneus</name>
    <dbReference type="NCBI Taxonomy" id="285983"/>
    <lineage>
        <taxon>Bacteria</taxon>
        <taxon>Bacillati</taxon>
        <taxon>Bacillota</taxon>
        <taxon>Bacilli</taxon>
        <taxon>Bacillales</taxon>
        <taxon>Bacillaceae</taxon>
        <taxon>Mesobacillus</taxon>
    </lineage>
</organism>
<keyword evidence="3" id="KW-0456">Lyase</keyword>
<gene>
    <name evidence="3" type="ORF">UB32_05675</name>
</gene>
<dbReference type="AlphaFoldDB" id="A0A0D6ZAV0"/>
<dbReference type="PANTHER" id="PTHR43418:SF4">
    <property type="entry name" value="MULTIFUNCTIONAL TRYPTOPHAN BIOSYNTHESIS PROTEIN"/>
    <property type="match status" value="1"/>
</dbReference>
<dbReference type="PRINTS" id="PR00096">
    <property type="entry name" value="GATASE"/>
</dbReference>
<feature type="domain" description="Glutamine amidotransferase" evidence="2">
    <location>
        <begin position="3"/>
        <end position="185"/>
    </location>
</feature>
<dbReference type="GO" id="GO:0004049">
    <property type="term" value="F:anthranilate synthase activity"/>
    <property type="evidence" value="ECO:0007669"/>
    <property type="project" value="UniProtKB-EC"/>
</dbReference>
<evidence type="ECO:0000259" key="2">
    <source>
        <dbReference type="Pfam" id="PF00117"/>
    </source>
</evidence>
<dbReference type="RefSeq" id="WP_044391971.1">
    <property type="nucleotide sequence ID" value="NZ_JXIQ01000031.1"/>
</dbReference>
<dbReference type="InterPro" id="IPR006221">
    <property type="entry name" value="TrpG/PapA_dom"/>
</dbReference>